<dbReference type="InterPro" id="IPR001842">
    <property type="entry name" value="Peptidase_M36"/>
</dbReference>
<evidence type="ECO:0000256" key="2">
    <source>
        <dbReference type="ARBA" id="ARBA00022670"/>
    </source>
</evidence>
<keyword evidence="3 7" id="KW-0479">Metal-binding</keyword>
<comment type="subcellular location">
    <subcellularLocation>
        <location evidence="7">Secreted</location>
    </subcellularLocation>
</comment>
<dbReference type="Gene3D" id="3.10.170.10">
    <property type="match status" value="1"/>
</dbReference>
<dbReference type="Proteomes" id="UP000044841">
    <property type="component" value="Unassembled WGS sequence"/>
</dbReference>
<proteinExistence type="inferred from homology"/>
<dbReference type="SUPFAM" id="SSF55486">
    <property type="entry name" value="Metalloproteases ('zincins'), catalytic domain"/>
    <property type="match status" value="1"/>
</dbReference>
<protein>
    <recommendedName>
        <fullName evidence="7">Extracellular metalloproteinase</fullName>
        <ecNumber evidence="7">3.4.24.-</ecNumber>
    </recommendedName>
    <alternativeName>
        <fullName evidence="7">Fungalysin</fullName>
    </alternativeName>
</protein>
<name>A0A0K6G9Y9_9AGAM</name>
<dbReference type="GO" id="GO:0006508">
    <property type="term" value="P:proteolysis"/>
    <property type="evidence" value="ECO:0007669"/>
    <property type="project" value="UniProtKB-KW"/>
</dbReference>
<dbReference type="GO" id="GO:0008270">
    <property type="term" value="F:zinc ion binding"/>
    <property type="evidence" value="ECO:0007669"/>
    <property type="project" value="InterPro"/>
</dbReference>
<dbReference type="Pfam" id="PF02128">
    <property type="entry name" value="Peptidase_M36"/>
    <property type="match status" value="1"/>
</dbReference>
<evidence type="ECO:0000256" key="3">
    <source>
        <dbReference type="ARBA" id="ARBA00022723"/>
    </source>
</evidence>
<keyword evidence="2 7" id="KW-0645">Protease</keyword>
<keyword evidence="4 7" id="KW-0378">Hydrolase</keyword>
<keyword evidence="7" id="KW-0964">Secreted</keyword>
<comment type="similarity">
    <text evidence="7">Belongs to the peptidase M36 family.</text>
</comment>
<evidence type="ECO:0000313" key="9">
    <source>
        <dbReference type="Proteomes" id="UP000044841"/>
    </source>
</evidence>
<sequence length="318" mass="35950">MTISYDHTLPEHQSSIIISGLAGTIQPLKARTVYVRTPARDNTSELHKSWRLEVQMKDNWYEAYVSVDDPTTIISAIDWACDSAIPRTDGYSNSLEAKVTIDIPVNYTEQGVYDVWKFGINDPESGERTAEVAPYDWIASPLAWHTISKTKNPAGSPDWIDREDEQSNDEYLHFMTTWGNNVLAQENWGDHENWTGNRRPQGGSGLKFKFKYHPEIRPGNTSNDHVTNYADLSVTQLFYTSNMIHGLLYRYGFDEKAGNFQQDNYGRGGLDGDAVITHAQDGSGYNNANFMTPPDGQSPICRMYLWDVVDPYRGGDLC</sequence>
<dbReference type="PANTHER" id="PTHR33478">
    <property type="entry name" value="EXTRACELLULAR METALLOPROTEINASE MEP"/>
    <property type="match status" value="1"/>
</dbReference>
<evidence type="ECO:0000256" key="7">
    <source>
        <dbReference type="RuleBase" id="RU364017"/>
    </source>
</evidence>
<dbReference type="GO" id="GO:0004222">
    <property type="term" value="F:metalloendopeptidase activity"/>
    <property type="evidence" value="ECO:0007669"/>
    <property type="project" value="InterPro"/>
</dbReference>
<evidence type="ECO:0000256" key="4">
    <source>
        <dbReference type="ARBA" id="ARBA00022801"/>
    </source>
</evidence>
<keyword evidence="9" id="KW-1185">Reference proteome</keyword>
<dbReference type="EMBL" id="CYGV01001546">
    <property type="protein sequence ID" value="CUA75433.1"/>
    <property type="molecule type" value="Genomic_DNA"/>
</dbReference>
<comment type="cofactor">
    <cofactor evidence="1 7">
        <name>Zn(2+)</name>
        <dbReference type="ChEBI" id="CHEBI:29105"/>
    </cofactor>
</comment>
<keyword evidence="6 7" id="KW-0482">Metalloprotease</keyword>
<dbReference type="EC" id="3.4.24.-" evidence="7"/>
<evidence type="ECO:0000313" key="8">
    <source>
        <dbReference type="EMBL" id="CUA75433.1"/>
    </source>
</evidence>
<evidence type="ECO:0000256" key="6">
    <source>
        <dbReference type="ARBA" id="ARBA00023049"/>
    </source>
</evidence>
<reference evidence="8 9" key="1">
    <citation type="submission" date="2015-07" db="EMBL/GenBank/DDBJ databases">
        <authorList>
            <person name="Noorani M."/>
        </authorList>
    </citation>
    <scope>NUCLEOTIDE SEQUENCE [LARGE SCALE GENOMIC DNA]</scope>
    <source>
        <strain evidence="8">BBA 69670</strain>
    </source>
</reference>
<dbReference type="PANTHER" id="PTHR33478:SF1">
    <property type="entry name" value="EXTRACELLULAR METALLOPROTEINASE MEP"/>
    <property type="match status" value="1"/>
</dbReference>
<evidence type="ECO:0000256" key="1">
    <source>
        <dbReference type="ARBA" id="ARBA00001947"/>
    </source>
</evidence>
<dbReference type="InterPro" id="IPR050371">
    <property type="entry name" value="Fungal_virulence_M36"/>
</dbReference>
<keyword evidence="5 7" id="KW-0862">Zinc</keyword>
<evidence type="ECO:0000256" key="5">
    <source>
        <dbReference type="ARBA" id="ARBA00022833"/>
    </source>
</evidence>
<gene>
    <name evidence="8" type="ORF">RSOLAG22IIIB_11722</name>
</gene>
<accession>A0A0K6G9Y9</accession>
<keyword evidence="7" id="KW-0865">Zymogen</keyword>
<dbReference type="GO" id="GO:0005615">
    <property type="term" value="C:extracellular space"/>
    <property type="evidence" value="ECO:0007669"/>
    <property type="project" value="InterPro"/>
</dbReference>
<dbReference type="AlphaFoldDB" id="A0A0K6G9Y9"/>
<organism evidence="8 9">
    <name type="scientific">Rhizoctonia solani</name>
    <dbReference type="NCBI Taxonomy" id="456999"/>
    <lineage>
        <taxon>Eukaryota</taxon>
        <taxon>Fungi</taxon>
        <taxon>Dikarya</taxon>
        <taxon>Basidiomycota</taxon>
        <taxon>Agaricomycotina</taxon>
        <taxon>Agaricomycetes</taxon>
        <taxon>Cantharellales</taxon>
        <taxon>Ceratobasidiaceae</taxon>
        <taxon>Rhizoctonia</taxon>
    </lineage>
</organism>